<evidence type="ECO:0000313" key="3">
    <source>
        <dbReference type="EMBL" id="KNC99850.1"/>
    </source>
</evidence>
<feature type="region of interest" description="Disordered" evidence="1">
    <location>
        <begin position="1"/>
        <end position="291"/>
    </location>
</feature>
<feature type="compositionally biased region" description="Polar residues" evidence="1">
    <location>
        <begin position="50"/>
        <end position="59"/>
    </location>
</feature>
<organism evidence="3 4">
    <name type="scientific">Spizellomyces punctatus (strain DAOM BR117)</name>
    <dbReference type="NCBI Taxonomy" id="645134"/>
    <lineage>
        <taxon>Eukaryota</taxon>
        <taxon>Fungi</taxon>
        <taxon>Fungi incertae sedis</taxon>
        <taxon>Chytridiomycota</taxon>
        <taxon>Chytridiomycota incertae sedis</taxon>
        <taxon>Chytridiomycetes</taxon>
        <taxon>Spizellomycetales</taxon>
        <taxon>Spizellomycetaceae</taxon>
        <taxon>Spizellomyces</taxon>
    </lineage>
</organism>
<dbReference type="GeneID" id="27688616"/>
<feature type="domain" description="DUF3752" evidence="2">
    <location>
        <begin position="168"/>
        <end position="305"/>
    </location>
</feature>
<dbReference type="PANTHER" id="PTHR46370">
    <property type="entry name" value="GPALPP MOTIFS-CONTAINING PROTEIN 1"/>
    <property type="match status" value="1"/>
</dbReference>
<feature type="compositionally biased region" description="Basic and acidic residues" evidence="1">
    <location>
        <begin position="219"/>
        <end position="239"/>
    </location>
</feature>
<proteinExistence type="predicted"/>
<dbReference type="AlphaFoldDB" id="A0A0L0HEF7"/>
<evidence type="ECO:0000259" key="2">
    <source>
        <dbReference type="Pfam" id="PF12572"/>
    </source>
</evidence>
<dbReference type="VEuPathDB" id="FungiDB:SPPG_05224"/>
<name>A0A0L0HEF7_SPIPD</name>
<dbReference type="InterPro" id="IPR022226">
    <property type="entry name" value="DUF3752"/>
</dbReference>
<dbReference type="InterPro" id="IPR046331">
    <property type="entry name" value="GPAM1-like"/>
</dbReference>
<sequence length="312" mass="35097">MYGPQLPPSRRESSPEEADIGPKSPPSPSPSPEIGPSRPHITATPPEQEATANDGTNSSSEEDTFGPSLPPRLLAARQKQRQGASPPARRKLVAGPAAPPPPGFLQHAEVDSDDEVGPKPAPRNGEDELDDLQSRIAEFEERERRAKEEAENASRPEKIVRGDWMLVPPEANRLPIAMGSMKSRQFSKSSTEKDIDQSGWTETPQDREKNAGQKRKRPPKDEPRPPTEEELRTREFVKRHTEKHRGKALMDQHMSTYIRNGRLDEEDVSKRKFDREQDMGGSRRIDAKSRQEMLDQARKLDSKFGHGRKTFL</sequence>
<feature type="compositionally biased region" description="Basic and acidic residues" evidence="1">
    <location>
        <begin position="268"/>
        <end position="291"/>
    </location>
</feature>
<evidence type="ECO:0000313" key="4">
    <source>
        <dbReference type="Proteomes" id="UP000053201"/>
    </source>
</evidence>
<dbReference type="OMA" id="NKAADFG"/>
<feature type="compositionally biased region" description="Basic and acidic residues" evidence="1">
    <location>
        <begin position="137"/>
        <end position="161"/>
    </location>
</feature>
<dbReference type="InParanoid" id="A0A0L0HEF7"/>
<reference evidence="3 4" key="1">
    <citation type="submission" date="2009-08" db="EMBL/GenBank/DDBJ databases">
        <title>The Genome Sequence of Spizellomyces punctatus strain DAOM BR117.</title>
        <authorList>
            <consortium name="The Broad Institute Genome Sequencing Platform"/>
            <person name="Russ C."/>
            <person name="Cuomo C."/>
            <person name="Shea T."/>
            <person name="Young S.K."/>
            <person name="Zeng Q."/>
            <person name="Koehrsen M."/>
            <person name="Haas B."/>
            <person name="Borodovsky M."/>
            <person name="Guigo R."/>
            <person name="Alvarado L."/>
            <person name="Berlin A."/>
            <person name="Bochicchio J."/>
            <person name="Borenstein D."/>
            <person name="Chapman S."/>
            <person name="Chen Z."/>
            <person name="Engels R."/>
            <person name="Freedman E."/>
            <person name="Gellesch M."/>
            <person name="Goldberg J."/>
            <person name="Griggs A."/>
            <person name="Gujja S."/>
            <person name="Heiman D."/>
            <person name="Hepburn T."/>
            <person name="Howarth C."/>
            <person name="Jen D."/>
            <person name="Larson L."/>
            <person name="Lewis B."/>
            <person name="Mehta T."/>
            <person name="Park D."/>
            <person name="Pearson M."/>
            <person name="Roberts A."/>
            <person name="Saif S."/>
            <person name="Shenoy N."/>
            <person name="Sisk P."/>
            <person name="Stolte C."/>
            <person name="Sykes S."/>
            <person name="Thomson T."/>
            <person name="Walk T."/>
            <person name="White J."/>
            <person name="Yandava C."/>
            <person name="Burger G."/>
            <person name="Gray M.W."/>
            <person name="Holland P.W.H."/>
            <person name="King N."/>
            <person name="Lang F.B.F."/>
            <person name="Roger A.J."/>
            <person name="Ruiz-Trillo I."/>
            <person name="Lander E."/>
            <person name="Nusbaum C."/>
        </authorList>
    </citation>
    <scope>NUCLEOTIDE SEQUENCE [LARGE SCALE GENOMIC DNA]</scope>
    <source>
        <strain evidence="3 4">DAOM BR117</strain>
    </source>
</reference>
<gene>
    <name evidence="3" type="ORF">SPPG_05224</name>
</gene>
<dbReference type="Pfam" id="PF12572">
    <property type="entry name" value="DUF3752"/>
    <property type="match status" value="1"/>
</dbReference>
<dbReference type="eggNOG" id="KOG4188">
    <property type="taxonomic scope" value="Eukaryota"/>
</dbReference>
<dbReference type="PANTHER" id="PTHR46370:SF1">
    <property type="entry name" value="GPALPP MOTIFS-CONTAINING PROTEIN 1"/>
    <property type="match status" value="1"/>
</dbReference>
<dbReference type="EMBL" id="KQ257457">
    <property type="protein sequence ID" value="KNC99850.1"/>
    <property type="molecule type" value="Genomic_DNA"/>
</dbReference>
<dbReference type="RefSeq" id="XP_016607890.1">
    <property type="nucleotide sequence ID" value="XM_016753447.1"/>
</dbReference>
<protein>
    <recommendedName>
        <fullName evidence="2">DUF3752 domain-containing protein</fullName>
    </recommendedName>
</protein>
<keyword evidence="4" id="KW-1185">Reference proteome</keyword>
<feature type="compositionally biased region" description="Pro residues" evidence="1">
    <location>
        <begin position="23"/>
        <end position="33"/>
    </location>
</feature>
<accession>A0A0L0HEF7</accession>
<dbReference type="OrthoDB" id="73491at2759"/>
<dbReference type="Proteomes" id="UP000053201">
    <property type="component" value="Unassembled WGS sequence"/>
</dbReference>
<evidence type="ECO:0000256" key="1">
    <source>
        <dbReference type="SAM" id="MobiDB-lite"/>
    </source>
</evidence>